<feature type="compositionally biased region" description="Basic and acidic residues" evidence="4">
    <location>
        <begin position="1586"/>
        <end position="1600"/>
    </location>
</feature>
<dbReference type="FunFam" id="3.40.50.2300:FF:000146">
    <property type="entry name" value="Putative two-component response regulator SSK1p"/>
    <property type="match status" value="1"/>
</dbReference>
<feature type="region of interest" description="Disordered" evidence="4">
    <location>
        <begin position="256"/>
        <end position="302"/>
    </location>
</feature>
<feature type="region of interest" description="Disordered" evidence="4">
    <location>
        <begin position="1468"/>
        <end position="1518"/>
    </location>
</feature>
<evidence type="ECO:0000256" key="2">
    <source>
        <dbReference type="ARBA" id="ARBA00023012"/>
    </source>
</evidence>
<dbReference type="Pfam" id="PF00072">
    <property type="entry name" value="Response_reg"/>
    <property type="match status" value="1"/>
</dbReference>
<feature type="compositionally biased region" description="Polar residues" evidence="4">
    <location>
        <begin position="850"/>
        <end position="859"/>
    </location>
</feature>
<keyword evidence="2" id="KW-0902">Two-component regulatory system</keyword>
<reference evidence="6" key="1">
    <citation type="submission" date="2021-03" db="EMBL/GenBank/DDBJ databases">
        <title>Draft genome sequence of rust myrtle Austropuccinia psidii MF-1, a brazilian biotype.</title>
        <authorList>
            <person name="Quecine M.C."/>
            <person name="Pachon D.M.R."/>
            <person name="Bonatelli M.L."/>
            <person name="Correr F.H."/>
            <person name="Franceschini L.M."/>
            <person name="Leite T.F."/>
            <person name="Margarido G.R.A."/>
            <person name="Almeida C.A."/>
            <person name="Ferrarezi J.A."/>
            <person name="Labate C.A."/>
        </authorList>
    </citation>
    <scope>NUCLEOTIDE SEQUENCE</scope>
    <source>
        <strain evidence="6">MF-1</strain>
    </source>
</reference>
<dbReference type="PANTHER" id="PTHR45339:SF1">
    <property type="entry name" value="HYBRID SIGNAL TRANSDUCTION HISTIDINE KINASE J"/>
    <property type="match status" value="1"/>
</dbReference>
<feature type="region of interest" description="Disordered" evidence="4">
    <location>
        <begin position="1090"/>
        <end position="1115"/>
    </location>
</feature>
<dbReference type="SMART" id="SM00448">
    <property type="entry name" value="REC"/>
    <property type="match status" value="1"/>
</dbReference>
<accession>A0A9Q3GUN7</accession>
<gene>
    <name evidence="6" type="ORF">O181_019697</name>
</gene>
<feature type="region of interest" description="Disordered" evidence="4">
    <location>
        <begin position="409"/>
        <end position="439"/>
    </location>
</feature>
<dbReference type="GO" id="GO:0000156">
    <property type="term" value="F:phosphorelay response regulator activity"/>
    <property type="evidence" value="ECO:0007669"/>
    <property type="project" value="UniProtKB-ARBA"/>
</dbReference>
<dbReference type="Proteomes" id="UP000765509">
    <property type="component" value="Unassembled WGS sequence"/>
</dbReference>
<feature type="compositionally biased region" description="Polar residues" evidence="4">
    <location>
        <begin position="416"/>
        <end position="439"/>
    </location>
</feature>
<feature type="compositionally biased region" description="Polar residues" evidence="4">
    <location>
        <begin position="1217"/>
        <end position="1229"/>
    </location>
</feature>
<dbReference type="SUPFAM" id="SSF52172">
    <property type="entry name" value="CheY-like"/>
    <property type="match status" value="1"/>
</dbReference>
<feature type="region of interest" description="Disordered" evidence="4">
    <location>
        <begin position="834"/>
        <end position="876"/>
    </location>
</feature>
<feature type="compositionally biased region" description="Low complexity" evidence="4">
    <location>
        <begin position="283"/>
        <end position="300"/>
    </location>
</feature>
<dbReference type="CDD" id="cd17546">
    <property type="entry name" value="REC_hyHK_CKI1_RcsC-like"/>
    <property type="match status" value="1"/>
</dbReference>
<protein>
    <recommendedName>
        <fullName evidence="5">Response regulatory domain-containing protein</fullName>
    </recommendedName>
</protein>
<sequence length="1624" mass="177167">MPPIRKMDCAMKIHWLTSNHQLTEFTIAHLLNDSIKMLPSSNSSFNSSLSNHHNLDSTVPSSSDDSSNINLSNSIHSVLTQPALITLSQLLPNQLLNGLDLNHSVFSLNYLNKNSNVLSTHSSFSVNQSIQPNLSTNTTLEQLSPSSISLPITSISSIWRLLNCLEWINFRGLNQTSNFICSKNVIQSSDHSLKSPPAASKPFQTQSKLDIFDLTNTLQHVGDILSAISSESDVEIVFNHFFYLPKSHTIELSKLNSNHHHSSSDPRNFSNLANHHDHHPSGSNNSFFDSSNQNSDPFFNTATNGESDLREIWVRADEKGLIVGLTCLLRQILYRAKRLSTIHVILHLTPLHSNSTSTPTSTSTSAPNQKDQQTISQLKSNPELAPVDNLTKSALTSWKCVFDLSLTPPPHHKSNHQSPSNSIPQCNSDENPFENSKSNLSNTLSRLQMSSNLTSELPTCPEESLSKIIFENFLGMKLSTGRVTSSGHSWKITGILEKADIVKKSQEPHQTHQQLNQVHLTSSALSREPTADELSTFAETTLKGKKAVFFADEQSIFAKHITTYLTSWNVDVYHMPYETTSLDPQSQSFLTSYNSLSHSNLSTTINAAPNLDSLTHSQTSTQVHPSSTNIVNLTSNDSNLNHKSIWSNSFIIIDNDITTLKSQLVQLKTLSPALLSLTTNFLPTKPQQPQRPPMSHRVKSANQVERFEGPCKRFNPSIIYFTSISNFRQVQDIIRTHLTGTPWNSIPDVLVIPKPIGPRRILTALHTAISRPMTDPQIFPIATSPSSPGTTHHFGHHHSHVPSQLGKTSPANYLGVNNEFDAAAGNYLKNECNHNIPPSTDHPNLVRVPSLQSSSTPSGLRTPGTAPGTPGVPSPALLSNEALEYFSRAASENGGSSSTGVVLQSPEGRPQAMFFHHSTSSNRLRNESLNQSGSYFSSLNMVNGLIRSSSGRVKRERVSSLSKPMVRELLIKESDVKELNSNQETIQSETSLESSPNPSLTSPKAVVKSNEKANHSLGAYSASNSAHHAIHPLKTSSSNQNLTKTALEIFPHAIALDQYEAISPKTPKTAMSVEGLAGIAQPPLLSPNVMTSPSFTSTPTQISSSTNQNTPNGTLLSSCQLTLEQQQLLNHRPVPLLRMPSIPASLPNLISVTLPPRRPPVTQHSTANPPLLSGKNRQPNSSPSQAHRATSAGELTVKKNEVGKPLSDLGLGGAPNNEGSKPLSTSLMSNRRALSIGDKLGRKRTSRKPTATLVPPINVLIVEDNIINQAILVTFLRKRSVKFDVAIDGQQAVDKWKTGSFHLVLMDIQLPVKDGIEATKEIREAERAVNINAFANTPPAAGGNTPLVLTTSQRSSNMRHNASVIIVALTASSLDVDRDVALAAGCNDFLTKPVALGWLEKKLLEWGSMAWLSGFSRPIPSQQSSNRSLSGSVSVGLGNGNLNNPPLSFAASISERKVNNVAQQLHLRSSKKPLSADDHSQSEGSVLSDLKRSRLESASDQSGTEEDSLIKSETDEMNAKGVKSIKNTTHEQNNDASDDVPTQLSTPNQTEAILRQPLISIQMPTPERFGPVNKIPKLSNPNSIRHYSDDDQNKQRKGEAADQAFSEAVAKVDQDQEARNSSQR</sequence>
<feature type="compositionally biased region" description="Polar residues" evidence="4">
    <location>
        <begin position="366"/>
        <end position="380"/>
    </location>
</feature>
<dbReference type="PROSITE" id="PS50110">
    <property type="entry name" value="RESPONSE_REGULATORY"/>
    <property type="match status" value="1"/>
</dbReference>
<evidence type="ECO:0000313" key="6">
    <source>
        <dbReference type="EMBL" id="MBW0479982.1"/>
    </source>
</evidence>
<comment type="caution">
    <text evidence="6">The sequence shown here is derived from an EMBL/GenBank/DDBJ whole genome shotgun (WGS) entry which is preliminary data.</text>
</comment>
<feature type="compositionally biased region" description="Basic and acidic residues" evidence="4">
    <location>
        <begin position="1508"/>
        <end position="1518"/>
    </location>
</feature>
<evidence type="ECO:0000256" key="1">
    <source>
        <dbReference type="ARBA" id="ARBA00022553"/>
    </source>
</evidence>
<feature type="domain" description="Response regulatory" evidence="5">
    <location>
        <begin position="1258"/>
        <end position="1407"/>
    </location>
</feature>
<feature type="region of interest" description="Disordered" evidence="4">
    <location>
        <begin position="1564"/>
        <end position="1624"/>
    </location>
</feature>
<evidence type="ECO:0000259" key="5">
    <source>
        <dbReference type="PROSITE" id="PS50110"/>
    </source>
</evidence>
<feature type="region of interest" description="Disordered" evidence="4">
    <location>
        <begin position="1153"/>
        <end position="1232"/>
    </location>
</feature>
<name>A0A9Q3GUN7_9BASI</name>
<dbReference type="EMBL" id="AVOT02005787">
    <property type="protein sequence ID" value="MBW0479982.1"/>
    <property type="molecule type" value="Genomic_DNA"/>
</dbReference>
<feature type="region of interest" description="Disordered" evidence="4">
    <location>
        <begin position="505"/>
        <end position="531"/>
    </location>
</feature>
<evidence type="ECO:0000256" key="3">
    <source>
        <dbReference type="PROSITE-ProRule" id="PRU00169"/>
    </source>
</evidence>
<evidence type="ECO:0000256" key="4">
    <source>
        <dbReference type="SAM" id="MobiDB-lite"/>
    </source>
</evidence>
<feature type="region of interest" description="Disordered" evidence="4">
    <location>
        <begin position="979"/>
        <end position="1008"/>
    </location>
</feature>
<feature type="compositionally biased region" description="Polar residues" evidence="4">
    <location>
        <begin position="511"/>
        <end position="525"/>
    </location>
</feature>
<dbReference type="InterPro" id="IPR001789">
    <property type="entry name" value="Sig_transdc_resp-reg_receiver"/>
</dbReference>
<feature type="modified residue" description="4-aspartylphosphate" evidence="3">
    <location>
        <position position="1307"/>
    </location>
</feature>
<dbReference type="OrthoDB" id="2507143at2759"/>
<dbReference type="InterPro" id="IPR011006">
    <property type="entry name" value="CheY-like_superfamily"/>
</dbReference>
<dbReference type="PANTHER" id="PTHR45339">
    <property type="entry name" value="HYBRID SIGNAL TRANSDUCTION HISTIDINE KINASE J"/>
    <property type="match status" value="1"/>
</dbReference>
<evidence type="ECO:0000313" key="7">
    <source>
        <dbReference type="Proteomes" id="UP000765509"/>
    </source>
</evidence>
<keyword evidence="1 3" id="KW-0597">Phosphoprotein</keyword>
<feature type="region of interest" description="Disordered" evidence="4">
    <location>
        <begin position="785"/>
        <end position="807"/>
    </location>
</feature>
<feature type="compositionally biased region" description="Low complexity" evidence="4">
    <location>
        <begin position="351"/>
        <end position="365"/>
    </location>
</feature>
<dbReference type="Gene3D" id="3.40.50.2300">
    <property type="match status" value="1"/>
</dbReference>
<feature type="region of interest" description="Disordered" evidence="4">
    <location>
        <begin position="351"/>
        <end position="383"/>
    </location>
</feature>
<feature type="compositionally biased region" description="Polar residues" evidence="4">
    <location>
        <begin position="1175"/>
        <end position="1188"/>
    </location>
</feature>
<organism evidence="6 7">
    <name type="scientific">Austropuccinia psidii MF-1</name>
    <dbReference type="NCBI Taxonomy" id="1389203"/>
    <lineage>
        <taxon>Eukaryota</taxon>
        <taxon>Fungi</taxon>
        <taxon>Dikarya</taxon>
        <taxon>Basidiomycota</taxon>
        <taxon>Pucciniomycotina</taxon>
        <taxon>Pucciniomycetes</taxon>
        <taxon>Pucciniales</taxon>
        <taxon>Sphaerophragmiaceae</taxon>
        <taxon>Austropuccinia</taxon>
    </lineage>
</organism>
<feature type="compositionally biased region" description="Polar residues" evidence="4">
    <location>
        <begin position="979"/>
        <end position="1002"/>
    </location>
</feature>
<proteinExistence type="predicted"/>
<keyword evidence="7" id="KW-1185">Reference proteome</keyword>
<feature type="compositionally biased region" description="Low complexity" evidence="4">
    <location>
        <begin position="862"/>
        <end position="875"/>
    </location>
</feature>